<gene>
    <name evidence="1" type="ORF">S01H1_50344</name>
</gene>
<evidence type="ECO:0000313" key="1">
    <source>
        <dbReference type="EMBL" id="GAG27904.1"/>
    </source>
</evidence>
<accession>X0WAC7</accession>
<proteinExistence type="predicted"/>
<dbReference type="EMBL" id="BARS01032436">
    <property type="protein sequence ID" value="GAG27904.1"/>
    <property type="molecule type" value="Genomic_DNA"/>
</dbReference>
<comment type="caution">
    <text evidence="1">The sequence shown here is derived from an EMBL/GenBank/DDBJ whole genome shotgun (WGS) entry which is preliminary data.</text>
</comment>
<name>X0WAC7_9ZZZZ</name>
<organism evidence="1">
    <name type="scientific">marine sediment metagenome</name>
    <dbReference type="NCBI Taxonomy" id="412755"/>
    <lineage>
        <taxon>unclassified sequences</taxon>
        <taxon>metagenomes</taxon>
        <taxon>ecological metagenomes</taxon>
    </lineage>
</organism>
<sequence>MAYELLLHMKIGTHITAFAENDESSMLFQKADYVETRNPTW</sequence>
<dbReference type="AlphaFoldDB" id="X0WAC7"/>
<protein>
    <submittedName>
        <fullName evidence="1">Uncharacterized protein</fullName>
    </submittedName>
</protein>
<reference evidence="1" key="1">
    <citation type="journal article" date="2014" name="Front. Microbiol.">
        <title>High frequency of phylogenetically diverse reductive dehalogenase-homologous genes in deep subseafloor sedimentary metagenomes.</title>
        <authorList>
            <person name="Kawai M."/>
            <person name="Futagami T."/>
            <person name="Toyoda A."/>
            <person name="Takaki Y."/>
            <person name="Nishi S."/>
            <person name="Hori S."/>
            <person name="Arai W."/>
            <person name="Tsubouchi T."/>
            <person name="Morono Y."/>
            <person name="Uchiyama I."/>
            <person name="Ito T."/>
            <person name="Fujiyama A."/>
            <person name="Inagaki F."/>
            <person name="Takami H."/>
        </authorList>
    </citation>
    <scope>NUCLEOTIDE SEQUENCE</scope>
    <source>
        <strain evidence="1">Expedition CK06-06</strain>
    </source>
</reference>